<dbReference type="OrthoDB" id="240576at2"/>
<keyword evidence="2" id="KW-1185">Reference proteome</keyword>
<proteinExistence type="predicted"/>
<dbReference type="AlphaFoldDB" id="A0A1H7LLN8"/>
<evidence type="ECO:0000313" key="1">
    <source>
        <dbReference type="EMBL" id="SEK99840.1"/>
    </source>
</evidence>
<reference evidence="2" key="1">
    <citation type="submission" date="2016-10" db="EMBL/GenBank/DDBJ databases">
        <authorList>
            <person name="Varghese N."/>
            <person name="Submissions S."/>
        </authorList>
    </citation>
    <scope>NUCLEOTIDE SEQUENCE [LARGE SCALE GENOMIC DNA]</scope>
    <source>
        <strain evidence="2">LMG 26416</strain>
    </source>
</reference>
<organism evidence="1 2">
    <name type="scientific">Paraburkholderia caballeronis</name>
    <dbReference type="NCBI Taxonomy" id="416943"/>
    <lineage>
        <taxon>Bacteria</taxon>
        <taxon>Pseudomonadati</taxon>
        <taxon>Pseudomonadota</taxon>
        <taxon>Betaproteobacteria</taxon>
        <taxon>Burkholderiales</taxon>
        <taxon>Burkholderiaceae</taxon>
        <taxon>Paraburkholderia</taxon>
    </lineage>
</organism>
<dbReference type="STRING" id="416943.SAMN05445871_3768"/>
<dbReference type="RefSeq" id="WP_090547710.1">
    <property type="nucleotide sequence ID" value="NZ_FNSR01000002.1"/>
</dbReference>
<dbReference type="EMBL" id="FOAJ01000004">
    <property type="protein sequence ID" value="SEK99840.1"/>
    <property type="molecule type" value="Genomic_DNA"/>
</dbReference>
<sequence length="476" mass="48546">MSSTPPHGSAADVSSNWVCPFCALLCDDVTIRAYADGTLDAPDARCPKLAHALAGYSGTDAQCSASIDGAPVSAADALDRAAQRLARAHSPLFGGLATDVAGARALYPLAAACGAALDHLHGETLAPAILAQQDRGALFTTLSEIRTRADLIVVFACRPAERQPRFYERALGQPGDGGFARRIVFVGCDADPAATAYASRSADVTVETLLADADPYDTLARWSARVESRSGAAQRSGDDTATLAALVERIAGARYTAFVYEPAALPGDHTALLIEALSRIVKAVNRTTRGGALALGGGDGAATVNQTLTWLSGMPLRTRIAKPARLAGEPPLDHDPYRYRTAQLLERGETDLLLWIASFGAEPLPAALAPAVPAIVLGHPALAAQLAARGASTVFIPVATPGIDAGGHLFRVDGPVVLPLAAARGLPLPGVNDVVAKLAERVAALAGGSNASASNGIAAIPLAVASGAAPHAGASA</sequence>
<dbReference type="Proteomes" id="UP000199120">
    <property type="component" value="Unassembled WGS sequence"/>
</dbReference>
<accession>A0A1H7LLN8</accession>
<gene>
    <name evidence="1" type="ORF">SAMN05192542_104409</name>
</gene>
<evidence type="ECO:0000313" key="2">
    <source>
        <dbReference type="Proteomes" id="UP000199120"/>
    </source>
</evidence>
<name>A0A1H7LLN8_9BURK</name>
<protein>
    <submittedName>
        <fullName evidence="1">Formylmethanofuran dehydrogenase, subunit B</fullName>
    </submittedName>
</protein>
<dbReference type="SUPFAM" id="SSF53706">
    <property type="entry name" value="Formate dehydrogenase/DMSO reductase, domains 1-3"/>
    <property type="match status" value="1"/>
</dbReference>